<protein>
    <submittedName>
        <fullName evidence="5">Site-specific integrase</fullName>
    </submittedName>
</protein>
<keyword evidence="3" id="KW-0233">DNA recombination</keyword>
<proteinExistence type="predicted"/>
<evidence type="ECO:0000256" key="2">
    <source>
        <dbReference type="ARBA" id="ARBA00023125"/>
    </source>
</evidence>
<accession>A0ABW6CUE4</accession>
<dbReference type="Gene3D" id="1.10.443.10">
    <property type="entry name" value="Intergrase catalytic core"/>
    <property type="match status" value="1"/>
</dbReference>
<evidence type="ECO:0000313" key="5">
    <source>
        <dbReference type="EMBL" id="MFD3266694.1"/>
    </source>
</evidence>
<dbReference type="InterPro" id="IPR013762">
    <property type="entry name" value="Integrase-like_cat_sf"/>
</dbReference>
<evidence type="ECO:0000259" key="4">
    <source>
        <dbReference type="PROSITE" id="PS51898"/>
    </source>
</evidence>
<comment type="caution">
    <text evidence="5">The sequence shown here is derived from an EMBL/GenBank/DDBJ whole genome shotgun (WGS) entry which is preliminary data.</text>
</comment>
<evidence type="ECO:0000256" key="3">
    <source>
        <dbReference type="ARBA" id="ARBA00023172"/>
    </source>
</evidence>
<dbReference type="InterPro" id="IPR010998">
    <property type="entry name" value="Integrase_recombinase_N"/>
</dbReference>
<dbReference type="InterPro" id="IPR002104">
    <property type="entry name" value="Integrase_catalytic"/>
</dbReference>
<keyword evidence="1" id="KW-0229">DNA integration</keyword>
<evidence type="ECO:0000256" key="1">
    <source>
        <dbReference type="ARBA" id="ARBA00022908"/>
    </source>
</evidence>
<dbReference type="Proteomes" id="UP001598130">
    <property type="component" value="Unassembled WGS sequence"/>
</dbReference>
<evidence type="ECO:0000313" key="6">
    <source>
        <dbReference type="Proteomes" id="UP001598130"/>
    </source>
</evidence>
<gene>
    <name evidence="5" type="ORF">OCL97_22375</name>
</gene>
<dbReference type="EMBL" id="JAOTJD010000084">
    <property type="protein sequence ID" value="MFD3266694.1"/>
    <property type="molecule type" value="Genomic_DNA"/>
</dbReference>
<keyword evidence="6" id="KW-1185">Reference proteome</keyword>
<dbReference type="PROSITE" id="PS51898">
    <property type="entry name" value="TYR_RECOMBINASE"/>
    <property type="match status" value="1"/>
</dbReference>
<dbReference type="SUPFAM" id="SSF56349">
    <property type="entry name" value="DNA breaking-rejoining enzymes"/>
    <property type="match status" value="1"/>
</dbReference>
<dbReference type="Pfam" id="PF00589">
    <property type="entry name" value="Phage_integrase"/>
    <property type="match status" value="1"/>
</dbReference>
<keyword evidence="2" id="KW-0238">DNA-binding</keyword>
<dbReference type="PANTHER" id="PTHR30349:SF90">
    <property type="entry name" value="TYROSINE RECOMBINASE XERD"/>
    <property type="match status" value="1"/>
</dbReference>
<organism evidence="5 6">
    <name type="scientific">Phenylobacterium ferrooxidans</name>
    <dbReference type="NCBI Taxonomy" id="2982689"/>
    <lineage>
        <taxon>Bacteria</taxon>
        <taxon>Pseudomonadati</taxon>
        <taxon>Pseudomonadota</taxon>
        <taxon>Alphaproteobacteria</taxon>
        <taxon>Caulobacterales</taxon>
        <taxon>Caulobacteraceae</taxon>
        <taxon>Phenylobacterium</taxon>
    </lineage>
</organism>
<reference evidence="5 6" key="1">
    <citation type="submission" date="2022-09" db="EMBL/GenBank/DDBJ databases">
        <title>New species of Phenylobacterium.</title>
        <authorList>
            <person name="Mieszkin S."/>
        </authorList>
    </citation>
    <scope>NUCLEOTIDE SEQUENCE [LARGE SCALE GENOMIC DNA]</scope>
    <source>
        <strain evidence="5 6">HK31-G</strain>
    </source>
</reference>
<dbReference type="InterPro" id="IPR011010">
    <property type="entry name" value="DNA_brk_join_enz"/>
</dbReference>
<dbReference type="InterPro" id="IPR050090">
    <property type="entry name" value="Tyrosine_recombinase_XerCD"/>
</dbReference>
<feature type="domain" description="Tyr recombinase" evidence="4">
    <location>
        <begin position="217"/>
        <end position="401"/>
    </location>
</feature>
<sequence>MINSTTGQMAAEPLGGLLEQYRVELAGLNYDRGTIRIYAGAIERLFGLMVEHGVALNELTPDVAVELVLGTDWRGDRLQYGVFIVKRFTGYLMTLGVAKPPTPPTARELAHATLRRDYEDYLRRQRGLSERTIGHCWRFADRFLSFRFGEAEVEFGAITPGDTVAFLQRLTTRKPPFRDKTPPTHLRSFFQYLFKSGLTVTNLALCVPSIAQRYDARLPRHLTPEQVEMVLAEVRADPRFGRRNHAMLLLLARLGLRAPEVVAIQLDDIDWRAGELIVRGKGQNHDRMPIPPDVGEALSEYIQQDRVSTSRALFVTARAPNGPFKDGQVLNTILQEAFTRAGVTPPCRYVGSHVLRHSLATNLVRQGASLAEVSDMLRHRSRASTMIYAKLDIEGLRSIAQPWPVAGGTQ</sequence>
<name>A0ABW6CUE4_9CAUL</name>
<dbReference type="PANTHER" id="PTHR30349">
    <property type="entry name" value="PHAGE INTEGRASE-RELATED"/>
    <property type="match status" value="1"/>
</dbReference>
<dbReference type="Gene3D" id="1.10.150.130">
    <property type="match status" value="1"/>
</dbReference>